<evidence type="ECO:0000259" key="1">
    <source>
        <dbReference type="Pfam" id="PF00723"/>
    </source>
</evidence>
<dbReference type="RefSeq" id="WP_393971584.1">
    <property type="nucleotide sequence ID" value="NZ_CP133772.1"/>
</dbReference>
<dbReference type="Gene3D" id="1.50.10.10">
    <property type="match status" value="1"/>
</dbReference>
<dbReference type="InterPro" id="IPR012341">
    <property type="entry name" value="6hp_glycosidase-like_sf"/>
</dbReference>
<dbReference type="GO" id="GO:0004553">
    <property type="term" value="F:hydrolase activity, hydrolyzing O-glycosyl compounds"/>
    <property type="evidence" value="ECO:0007669"/>
    <property type="project" value="UniProtKB-ARBA"/>
</dbReference>
<keyword evidence="3" id="KW-1185">Reference proteome</keyword>
<feature type="domain" description="GH15-like" evidence="1">
    <location>
        <begin position="579"/>
        <end position="623"/>
    </location>
</feature>
<dbReference type="PANTHER" id="PTHR31616">
    <property type="entry name" value="TREHALASE"/>
    <property type="match status" value="1"/>
</dbReference>
<dbReference type="Proteomes" id="UP001451606">
    <property type="component" value="Chromosome"/>
</dbReference>
<protein>
    <submittedName>
        <fullName evidence="2">Glycoside hydrolase family 15 protein</fullName>
    </submittedName>
</protein>
<dbReference type="PANTHER" id="PTHR31616:SF13">
    <property type="entry name" value="GLUCAN 1,4-ALPHA-GLUCOSIDASE"/>
    <property type="match status" value="1"/>
</dbReference>
<name>A0AAX4NFT6_9ARCH</name>
<feature type="domain" description="GH15-like" evidence="1">
    <location>
        <begin position="280"/>
        <end position="571"/>
    </location>
</feature>
<dbReference type="GO" id="GO:0005975">
    <property type="term" value="P:carbohydrate metabolic process"/>
    <property type="evidence" value="ECO:0007669"/>
    <property type="project" value="InterPro"/>
</dbReference>
<sequence length="649" mass="74693">MVRYLPIGNGRMLINFDADMNLMDFYFSRNQGENHAGHPFKFGLAVNDHFTWSDKMGIHDMDYLDHTMVGTWKFSHHGVDFETFNFVDIYENLYARRITAYNTTKEPVDIKFYFNQNFNIYGNDIGDTAVYMPKMNGVLHYKGRRYFLASTLDSLGNRMDQYAIGIKDFMGLEGSWKDAEDLELSGNSVAMGSVDSVIRHRVKLEPAMGINVSYFISANMSLDETVANSALITFDNLRRDEIRTSNYWKLWAVKKPINLELKLSSMFRKSLFIIRSHMSDKGGIVASSDSETIKANKDGYYYVWPRDAAIAAYSLIRSDHSGPARRFFDYAKNLVSEEGYFFHKYSPDGEIASSWLPQIYRGKSILPIQQDETALMLWAIWKHYEKINDIEYMAEFYETVVKKCSEFIMSFRDENGLPKESFDLWEERYGVHTFTIATSFAALISASKFAKRFGDIDLAARYEEAARKMKASFEEKFYSPEKGFYARAIINGVPDFTVDSAIMSLYLFGMESVHDERMISSMKILLDRLWVKTVGGIARYEKDIYQRVRDDSSIPGNPWIITTLWAAEYFLISGDVLKARPYIDWVVDHSQHSGILPEQVNPYNGQPLSVSPLVWSHAQFIITMLDYEKALSAVQDKMLHESAGIPNRS</sequence>
<dbReference type="EMBL" id="CP133772">
    <property type="protein sequence ID" value="WYX99616.1"/>
    <property type="molecule type" value="Genomic_DNA"/>
</dbReference>
<keyword evidence="2" id="KW-0378">Hydrolase</keyword>
<dbReference type="KEGG" id="omr:OXIME_000151"/>
<dbReference type="InterPro" id="IPR011613">
    <property type="entry name" value="GH15-like"/>
</dbReference>
<evidence type="ECO:0000313" key="3">
    <source>
        <dbReference type="Proteomes" id="UP001451606"/>
    </source>
</evidence>
<proteinExistence type="predicted"/>
<reference evidence="2 3" key="1">
    <citation type="submission" date="2023-09" db="EMBL/GenBank/DDBJ databases">
        <authorList>
            <person name="Golyshina O.V."/>
            <person name="Lunev E.A."/>
            <person name="Bargiela R."/>
            <person name="Gaines M.C."/>
            <person name="Daum B."/>
            <person name="Bale N.J."/>
            <person name="Koenen M."/>
            <person name="Sinninghe Damst J.S."/>
            <person name="Yakimov M."/>
            <person name="Golyshin P.N."/>
        </authorList>
    </citation>
    <scope>NUCLEOTIDE SEQUENCE [LARGE SCALE GENOMIC DNA]</scope>
    <source>
        <strain evidence="2 3">M1</strain>
    </source>
</reference>
<dbReference type="Pfam" id="PF00723">
    <property type="entry name" value="Glyco_hydro_15"/>
    <property type="match status" value="2"/>
</dbReference>
<evidence type="ECO:0000313" key="2">
    <source>
        <dbReference type="EMBL" id="WYX99616.1"/>
    </source>
</evidence>
<dbReference type="SUPFAM" id="SSF48208">
    <property type="entry name" value="Six-hairpin glycosidases"/>
    <property type="match status" value="1"/>
</dbReference>
<gene>
    <name evidence="2" type="ORF">OXIME_000151</name>
</gene>
<organism evidence="2 3">
    <name type="scientific">Oxyplasma meridianum</name>
    <dbReference type="NCBI Taxonomy" id="3073602"/>
    <lineage>
        <taxon>Archaea</taxon>
        <taxon>Methanobacteriati</taxon>
        <taxon>Thermoplasmatota</taxon>
        <taxon>Thermoplasmata</taxon>
        <taxon>Thermoplasmatales</taxon>
        <taxon>Thermoplasmataceae</taxon>
        <taxon>Oxyplasma</taxon>
    </lineage>
</organism>
<accession>A0AAX4NFT6</accession>
<dbReference type="AlphaFoldDB" id="A0AAX4NFT6"/>
<dbReference type="InterPro" id="IPR008928">
    <property type="entry name" value="6-hairpin_glycosidase_sf"/>
</dbReference>
<dbReference type="GeneID" id="95966874"/>